<dbReference type="PANTHER" id="PTHR30518">
    <property type="entry name" value="ENDOLYTIC MUREIN TRANSGLYCOSYLASE"/>
    <property type="match status" value="1"/>
</dbReference>
<dbReference type="InterPro" id="IPR003770">
    <property type="entry name" value="MLTG-like"/>
</dbReference>
<dbReference type="EMBL" id="CP012673">
    <property type="protein sequence ID" value="AUX43913.1"/>
    <property type="molecule type" value="Genomic_DNA"/>
</dbReference>
<feature type="compositionally biased region" description="Low complexity" evidence="8">
    <location>
        <begin position="35"/>
        <end position="52"/>
    </location>
</feature>
<accession>A0A2L0EX89</accession>
<evidence type="ECO:0000256" key="4">
    <source>
        <dbReference type="ARBA" id="ARBA00023136"/>
    </source>
</evidence>
<reference evidence="9 10" key="1">
    <citation type="submission" date="2015-09" db="EMBL/GenBank/DDBJ databases">
        <title>Sorangium comparison.</title>
        <authorList>
            <person name="Zaburannyi N."/>
            <person name="Bunk B."/>
            <person name="Overmann J."/>
            <person name="Mueller R."/>
        </authorList>
    </citation>
    <scope>NUCLEOTIDE SEQUENCE [LARGE SCALE GENOMIC DNA]</scope>
    <source>
        <strain evidence="9 10">So ce26</strain>
    </source>
</reference>
<comment type="catalytic activity">
    <reaction evidence="7">
        <text>a peptidoglycan chain = a peptidoglycan chain with N-acetyl-1,6-anhydromuramyl-[peptide] at the reducing end + a peptidoglycan chain with N-acetylglucosamine at the non-reducing end.</text>
        <dbReference type="EC" id="4.2.2.29"/>
    </reaction>
</comment>
<dbReference type="HAMAP" id="MF_02065">
    <property type="entry name" value="MltG"/>
    <property type="match status" value="1"/>
</dbReference>
<proteinExistence type="inferred from homology"/>
<dbReference type="GO" id="GO:0071555">
    <property type="term" value="P:cell wall organization"/>
    <property type="evidence" value="ECO:0007669"/>
    <property type="project" value="UniProtKB-KW"/>
</dbReference>
<evidence type="ECO:0000313" key="9">
    <source>
        <dbReference type="EMBL" id="AUX43913.1"/>
    </source>
</evidence>
<dbReference type="PANTHER" id="PTHR30518:SF2">
    <property type="entry name" value="ENDOLYTIC MUREIN TRANSGLYCOSYLASE"/>
    <property type="match status" value="1"/>
</dbReference>
<evidence type="ECO:0000256" key="1">
    <source>
        <dbReference type="ARBA" id="ARBA00022475"/>
    </source>
</evidence>
<keyword evidence="3 7" id="KW-1133">Transmembrane helix</keyword>
<comment type="function">
    <text evidence="7">Functions as a peptidoglycan terminase that cleaves nascent peptidoglycan strands endolytically to terminate their elongation.</text>
</comment>
<feature type="site" description="Important for catalytic activity" evidence="7">
    <location>
        <position position="297"/>
    </location>
</feature>
<dbReference type="Pfam" id="PF02618">
    <property type="entry name" value="YceG"/>
    <property type="match status" value="1"/>
</dbReference>
<evidence type="ECO:0000256" key="3">
    <source>
        <dbReference type="ARBA" id="ARBA00022989"/>
    </source>
</evidence>
<evidence type="ECO:0000256" key="8">
    <source>
        <dbReference type="SAM" id="MobiDB-lite"/>
    </source>
</evidence>
<evidence type="ECO:0000256" key="7">
    <source>
        <dbReference type="HAMAP-Rule" id="MF_02065"/>
    </source>
</evidence>
<feature type="region of interest" description="Disordered" evidence="8">
    <location>
        <begin position="1"/>
        <end position="63"/>
    </location>
</feature>
<gene>
    <name evidence="7" type="primary">mltG</name>
    <name evidence="9" type="ORF">SOCE26_053690</name>
</gene>
<keyword evidence="1 7" id="KW-1003">Cell membrane</keyword>
<dbReference type="RefSeq" id="WP_104982521.1">
    <property type="nucleotide sequence ID" value="NZ_CP012673.1"/>
</dbReference>
<dbReference type="NCBIfam" id="TIGR00247">
    <property type="entry name" value="endolytic transglycosylase MltG"/>
    <property type="match status" value="1"/>
</dbReference>
<evidence type="ECO:0000256" key="6">
    <source>
        <dbReference type="ARBA" id="ARBA00023316"/>
    </source>
</evidence>
<organism evidence="9 10">
    <name type="scientific">Sorangium cellulosum</name>
    <name type="common">Polyangium cellulosum</name>
    <dbReference type="NCBI Taxonomy" id="56"/>
    <lineage>
        <taxon>Bacteria</taxon>
        <taxon>Pseudomonadati</taxon>
        <taxon>Myxococcota</taxon>
        <taxon>Polyangia</taxon>
        <taxon>Polyangiales</taxon>
        <taxon>Polyangiaceae</taxon>
        <taxon>Sorangium</taxon>
    </lineage>
</organism>
<keyword evidence="5 7" id="KW-0456">Lyase</keyword>
<comment type="subcellular location">
    <subcellularLocation>
        <location evidence="7">Cell membrane</location>
        <topology evidence="7">Single-pass membrane protein</topology>
    </subcellularLocation>
</comment>
<dbReference type="GO" id="GO:0008932">
    <property type="term" value="F:lytic endotransglycosylase activity"/>
    <property type="evidence" value="ECO:0007669"/>
    <property type="project" value="UniProtKB-UniRule"/>
</dbReference>
<keyword evidence="2 7" id="KW-0812">Transmembrane</keyword>
<dbReference type="GO" id="GO:0005886">
    <property type="term" value="C:plasma membrane"/>
    <property type="evidence" value="ECO:0007669"/>
    <property type="project" value="UniProtKB-SubCell"/>
</dbReference>
<comment type="similarity">
    <text evidence="7">Belongs to the transglycosylase MltG family.</text>
</comment>
<dbReference type="AlphaFoldDB" id="A0A2L0EX89"/>
<sequence length="429" mass="45221">MGVRPRASRPGSRRTGGDGAQGSTPREPPRSTRKAAPGPRGAASRAPRAPASRRPRDAAPRARRLGRGRALLLGLAGALAAAAAALAALVFGFGRMTAPAEGRIVEINWPEGLDADEAAALLAAEGLVESERAMALYLGATGGTEAFVPGPHLLFAGATPRELRQLLTRAEGRPTAKVTIPEGWNRFDIAARLEKLHVAGKKTFLAATADGALLEALGIERGGAVGAESAEGYLFPATYEFALDSDARDVAKRLVGEADRRWNALAVQGKDGLAALQATLGWGRREVLTLASIVEKEAVVEEERPLIASVFLNRLLDPTFRSRRLQSDATALYGCIAWPDEAPSCAGWDGKPRPEVVRDPRNRYSTYAHPGLPPGPIANPGAPSIAAVLAPAATKYLYFVAAGGGRHTFSESLDAHNDAVRKRRDATAP</sequence>
<dbReference type="OrthoDB" id="9814591at2"/>
<dbReference type="EC" id="4.2.2.29" evidence="7"/>
<dbReference type="Gene3D" id="3.30.160.60">
    <property type="entry name" value="Classic Zinc Finger"/>
    <property type="match status" value="1"/>
</dbReference>
<keyword evidence="4 7" id="KW-0472">Membrane</keyword>
<evidence type="ECO:0000256" key="5">
    <source>
        <dbReference type="ARBA" id="ARBA00023239"/>
    </source>
</evidence>
<protein>
    <recommendedName>
        <fullName evidence="7">Endolytic murein transglycosylase</fullName>
        <ecNumber evidence="7">4.2.2.29</ecNumber>
    </recommendedName>
    <alternativeName>
        <fullName evidence="7">Peptidoglycan lytic transglycosylase</fullName>
    </alternativeName>
    <alternativeName>
        <fullName evidence="7">Peptidoglycan polymerization terminase</fullName>
    </alternativeName>
</protein>
<evidence type="ECO:0000256" key="2">
    <source>
        <dbReference type="ARBA" id="ARBA00022692"/>
    </source>
</evidence>
<keyword evidence="6 7" id="KW-0961">Cell wall biogenesis/degradation</keyword>
<feature type="transmembrane region" description="Helical" evidence="7">
    <location>
        <begin position="70"/>
        <end position="93"/>
    </location>
</feature>
<dbReference type="GO" id="GO:0009252">
    <property type="term" value="P:peptidoglycan biosynthetic process"/>
    <property type="evidence" value="ECO:0007669"/>
    <property type="project" value="UniProtKB-UniRule"/>
</dbReference>
<dbReference type="Proteomes" id="UP000238348">
    <property type="component" value="Chromosome"/>
</dbReference>
<name>A0A2L0EX89_SORCE</name>
<evidence type="ECO:0000313" key="10">
    <source>
        <dbReference type="Proteomes" id="UP000238348"/>
    </source>
</evidence>